<dbReference type="InterPro" id="IPR000626">
    <property type="entry name" value="Ubiquitin-like_dom"/>
</dbReference>
<dbReference type="InterPro" id="IPR029071">
    <property type="entry name" value="Ubiquitin-like_domsf"/>
</dbReference>
<evidence type="ECO:0000259" key="1">
    <source>
        <dbReference type="PROSITE" id="PS50053"/>
    </source>
</evidence>
<dbReference type="AlphaFoldDB" id="A0A9P6W4B5"/>
<dbReference type="PROSITE" id="PS50053">
    <property type="entry name" value="UBIQUITIN_2"/>
    <property type="match status" value="1"/>
</dbReference>
<evidence type="ECO:0000313" key="2">
    <source>
        <dbReference type="EMBL" id="KAG0664208.1"/>
    </source>
</evidence>
<reference evidence="2 3" key="1">
    <citation type="submission" date="2020-11" db="EMBL/GenBank/DDBJ databases">
        <title>Kefir isolates.</title>
        <authorList>
            <person name="Marcisauskas S."/>
            <person name="Kim Y."/>
            <person name="Blasche S."/>
        </authorList>
    </citation>
    <scope>NUCLEOTIDE SEQUENCE [LARGE SCALE GENOMIC DNA]</scope>
    <source>
        <strain evidence="2 3">KR</strain>
    </source>
</reference>
<gene>
    <name evidence="2" type="ORF">C6P46_001672</name>
</gene>
<sequence>MGVKGDADAGDVKPNLESTKHTLTIRLGTDQDELTIKASLLYSRRVKGTTKFAKIYQAVAQQTGKDKGSFTLTHEGRRVGENETPADLDFEEEECLDLHLAQLGGGGGDLP</sequence>
<dbReference type="CDD" id="cd01763">
    <property type="entry name" value="Ubl_SUMO_like"/>
    <property type="match status" value="1"/>
</dbReference>
<dbReference type="OrthoDB" id="2526633at2759"/>
<protein>
    <recommendedName>
        <fullName evidence="1">Ubiquitin-like domain-containing protein</fullName>
    </recommendedName>
</protein>
<organism evidence="2 3">
    <name type="scientific">Rhodotorula mucilaginosa</name>
    <name type="common">Yeast</name>
    <name type="synonym">Rhodotorula rubra</name>
    <dbReference type="NCBI Taxonomy" id="5537"/>
    <lineage>
        <taxon>Eukaryota</taxon>
        <taxon>Fungi</taxon>
        <taxon>Dikarya</taxon>
        <taxon>Basidiomycota</taxon>
        <taxon>Pucciniomycotina</taxon>
        <taxon>Microbotryomycetes</taxon>
        <taxon>Sporidiobolales</taxon>
        <taxon>Sporidiobolaceae</taxon>
        <taxon>Rhodotorula</taxon>
    </lineage>
</organism>
<dbReference type="Pfam" id="PF11976">
    <property type="entry name" value="Rad60-SLD"/>
    <property type="match status" value="1"/>
</dbReference>
<dbReference type="Gene3D" id="3.10.20.90">
    <property type="entry name" value="Phosphatidylinositol 3-kinase Catalytic Subunit, Chain A, domain 1"/>
    <property type="match status" value="1"/>
</dbReference>
<dbReference type="SUPFAM" id="SSF54236">
    <property type="entry name" value="Ubiquitin-like"/>
    <property type="match status" value="1"/>
</dbReference>
<name>A0A9P6W4B5_RHOMI</name>
<dbReference type="Proteomes" id="UP000777482">
    <property type="component" value="Unassembled WGS sequence"/>
</dbReference>
<feature type="domain" description="Ubiquitin-like" evidence="1">
    <location>
        <begin position="23"/>
        <end position="105"/>
    </location>
</feature>
<comment type="caution">
    <text evidence="2">The sequence shown here is derived from an EMBL/GenBank/DDBJ whole genome shotgun (WGS) entry which is preliminary data.</text>
</comment>
<evidence type="ECO:0000313" key="3">
    <source>
        <dbReference type="Proteomes" id="UP000777482"/>
    </source>
</evidence>
<accession>A0A9P6W4B5</accession>
<dbReference type="EMBL" id="PUHQ01000015">
    <property type="protein sequence ID" value="KAG0664208.1"/>
    <property type="molecule type" value="Genomic_DNA"/>
</dbReference>
<dbReference type="InterPro" id="IPR022617">
    <property type="entry name" value="Rad60/SUMO-like_dom"/>
</dbReference>
<keyword evidence="3" id="KW-1185">Reference proteome</keyword>
<proteinExistence type="predicted"/>